<dbReference type="Gene3D" id="2.120.10.30">
    <property type="entry name" value="TolB, C-terminal domain"/>
    <property type="match status" value="1"/>
</dbReference>
<dbReference type="Pfam" id="PF00400">
    <property type="entry name" value="WD40"/>
    <property type="match status" value="1"/>
</dbReference>
<evidence type="ECO:0008006" key="4">
    <source>
        <dbReference type="Google" id="ProtNLM"/>
    </source>
</evidence>
<reference evidence="2 3" key="1">
    <citation type="journal article" date="2019" name="Int. J. Syst. Evol. Microbiol.">
        <title>The Global Catalogue of Microorganisms (GCM) 10K type strain sequencing project: providing services to taxonomists for standard genome sequencing and annotation.</title>
        <authorList>
            <consortium name="The Broad Institute Genomics Platform"/>
            <consortium name="The Broad Institute Genome Sequencing Center for Infectious Disease"/>
            <person name="Wu L."/>
            <person name="Ma J."/>
        </authorList>
    </citation>
    <scope>NUCLEOTIDE SEQUENCE [LARGE SCALE GENOMIC DNA]</scope>
    <source>
        <strain evidence="2 3">JCM 4524</strain>
    </source>
</reference>
<evidence type="ECO:0000313" key="2">
    <source>
        <dbReference type="EMBL" id="GAA2640916.1"/>
    </source>
</evidence>
<dbReference type="PANTHER" id="PTHR19879">
    <property type="entry name" value="TRANSCRIPTION INITIATION FACTOR TFIID"/>
    <property type="match status" value="1"/>
</dbReference>
<evidence type="ECO:0000256" key="1">
    <source>
        <dbReference type="SAM" id="MobiDB-lite"/>
    </source>
</evidence>
<dbReference type="Proteomes" id="UP001500151">
    <property type="component" value="Unassembled WGS sequence"/>
</dbReference>
<dbReference type="EMBL" id="BAAASJ010000041">
    <property type="protein sequence ID" value="GAA2640916.1"/>
    <property type="molecule type" value="Genomic_DNA"/>
</dbReference>
<dbReference type="SUPFAM" id="SSF82171">
    <property type="entry name" value="DPP6 N-terminal domain-like"/>
    <property type="match status" value="1"/>
</dbReference>
<dbReference type="Gene3D" id="2.130.10.10">
    <property type="entry name" value="YVTN repeat-like/Quinoprotein amine dehydrogenase"/>
    <property type="match status" value="1"/>
</dbReference>
<accession>A0ABN3R188</accession>
<name>A0ABN3R188_9ACTN</name>
<dbReference type="InterPro" id="IPR011042">
    <property type="entry name" value="6-blade_b-propeller_TolB-like"/>
</dbReference>
<feature type="region of interest" description="Disordered" evidence="1">
    <location>
        <begin position="372"/>
        <end position="391"/>
    </location>
</feature>
<dbReference type="PANTHER" id="PTHR19879:SF9">
    <property type="entry name" value="TRANSCRIPTION INITIATION FACTOR TFIID SUBUNIT 5"/>
    <property type="match status" value="1"/>
</dbReference>
<organism evidence="2 3">
    <name type="scientific">Streptomyces vastus</name>
    <dbReference type="NCBI Taxonomy" id="285451"/>
    <lineage>
        <taxon>Bacteria</taxon>
        <taxon>Bacillati</taxon>
        <taxon>Actinomycetota</taxon>
        <taxon>Actinomycetes</taxon>
        <taxon>Kitasatosporales</taxon>
        <taxon>Streptomycetaceae</taxon>
        <taxon>Streptomyces</taxon>
    </lineage>
</organism>
<evidence type="ECO:0000313" key="3">
    <source>
        <dbReference type="Proteomes" id="UP001500151"/>
    </source>
</evidence>
<dbReference type="InterPro" id="IPR001680">
    <property type="entry name" value="WD40_rpt"/>
</dbReference>
<sequence>MATVGYRPQLQIVDTGSWEQVRTVELDGAVVERVRWSPDGTRLAVVISDPVRFPPPPAATASGGEDCSPRVYGLAVYDPLTGTEIDATAVTGRSRYSGAPGFCWAPDSDCLAVITDGRVSLWRPGSGAAPTLLPMAEDEEFRSCDALDWHPEHGLLAHTAGTGSRLTGDGEGMLLRWADPLGAGLPEVWRHPALWGSGHGVAWRPGGRTAALHVPGAAVVVDPLAREVLWQEDHVSVHWSPDGGRLAVRHALRDPEGVLNLLRMPADAELSQGVLPEPAPEITLGVDHSVSDSLAWRPDGSAIATTSDKRSLKLWRPDASSGTVANRWAEGLSHVTWSTDGRTLAVRTTVTGSRLTLGGVWDRAPLIPSASEIPRSGIGGPRRWAPSGNGSRRACSGCWWSSRPMSGPTPWDAGSSRCGWLPRTPAIRPS</sequence>
<comment type="caution">
    <text evidence="2">The sequence shown here is derived from an EMBL/GenBank/DDBJ whole genome shotgun (WGS) entry which is preliminary data.</text>
</comment>
<gene>
    <name evidence="2" type="ORF">GCM10010307_41660</name>
</gene>
<proteinExistence type="predicted"/>
<keyword evidence="3" id="KW-1185">Reference proteome</keyword>
<protein>
    <recommendedName>
        <fullName evidence="4">WD40 repeat domain-containing protein</fullName>
    </recommendedName>
</protein>
<dbReference type="InterPro" id="IPR015943">
    <property type="entry name" value="WD40/YVTN_repeat-like_dom_sf"/>
</dbReference>